<reference evidence="1 2" key="1">
    <citation type="submission" date="2015-01" db="EMBL/GenBank/DDBJ databases">
        <title>Evolution of Trichinella species and genotypes.</title>
        <authorList>
            <person name="Korhonen P.K."/>
            <person name="Edoardo P."/>
            <person name="Giuseppe L.R."/>
            <person name="Gasser R.B."/>
        </authorList>
    </citation>
    <scope>NUCLEOTIDE SEQUENCE [LARGE SCALE GENOMIC DNA]</scope>
    <source>
        <strain evidence="1">ISS470</strain>
    </source>
</reference>
<organism evidence="1 2">
    <name type="scientific">Trichinella pseudospiralis</name>
    <name type="common">Parasitic roundworm</name>
    <dbReference type="NCBI Taxonomy" id="6337"/>
    <lineage>
        <taxon>Eukaryota</taxon>
        <taxon>Metazoa</taxon>
        <taxon>Ecdysozoa</taxon>
        <taxon>Nematoda</taxon>
        <taxon>Enoplea</taxon>
        <taxon>Dorylaimia</taxon>
        <taxon>Trichinellida</taxon>
        <taxon>Trichinellidae</taxon>
        <taxon>Trichinella</taxon>
    </lineage>
</organism>
<dbReference type="Proteomes" id="UP000054995">
    <property type="component" value="Unassembled WGS sequence"/>
</dbReference>
<dbReference type="AlphaFoldDB" id="A0A0V1FYP0"/>
<keyword evidence="2" id="KW-1185">Reference proteome</keyword>
<name>A0A0V1FYP0_TRIPS</name>
<gene>
    <name evidence="1" type="ORF">T4D_2207</name>
</gene>
<evidence type="ECO:0000313" key="1">
    <source>
        <dbReference type="EMBL" id="KRY91136.1"/>
    </source>
</evidence>
<protein>
    <submittedName>
        <fullName evidence="1">Uncharacterized protein</fullName>
    </submittedName>
</protein>
<comment type="caution">
    <text evidence="1">The sequence shown here is derived from an EMBL/GenBank/DDBJ whole genome shotgun (WGS) entry which is preliminary data.</text>
</comment>
<dbReference type="EMBL" id="JYDT01000015">
    <property type="protein sequence ID" value="KRY91136.1"/>
    <property type="molecule type" value="Genomic_DNA"/>
</dbReference>
<evidence type="ECO:0000313" key="2">
    <source>
        <dbReference type="Proteomes" id="UP000054995"/>
    </source>
</evidence>
<sequence length="76" mass="8509">MACREISIILKNLDIFFIGVRTALEQHLLLTRGLLCTDKTFLVIYKGLLMLGENSAAKGSKLYIVFLFDSLDPLCS</sequence>
<accession>A0A0V1FYP0</accession>
<proteinExistence type="predicted"/>